<keyword evidence="4 11" id="KW-1133">Transmembrane helix</keyword>
<feature type="transmembrane region" description="Helical" evidence="11">
    <location>
        <begin position="431"/>
        <end position="455"/>
    </location>
</feature>
<comment type="similarity">
    <text evidence="2 9">Belongs to the G-protein coupled receptor 1 family.</text>
</comment>
<evidence type="ECO:0000256" key="10">
    <source>
        <dbReference type="SAM" id="MobiDB-lite"/>
    </source>
</evidence>
<dbReference type="SMART" id="SM01381">
    <property type="entry name" value="7TM_GPCR_Srsx"/>
    <property type="match status" value="1"/>
</dbReference>
<dbReference type="InterPro" id="IPR000276">
    <property type="entry name" value="GPCR_Rhodpsn"/>
</dbReference>
<dbReference type="PANTHER" id="PTHR24235:SF29">
    <property type="entry name" value="GH23382P"/>
    <property type="match status" value="1"/>
</dbReference>
<keyword evidence="7 9" id="KW-0675">Receptor</keyword>
<dbReference type="PANTHER" id="PTHR24235">
    <property type="entry name" value="NEUROPEPTIDE Y RECEPTOR"/>
    <property type="match status" value="1"/>
</dbReference>
<dbReference type="Proteomes" id="UP001642540">
    <property type="component" value="Unassembled WGS sequence"/>
</dbReference>
<accession>A0ABP1Q1P5</accession>
<evidence type="ECO:0000256" key="8">
    <source>
        <dbReference type="ARBA" id="ARBA00023224"/>
    </source>
</evidence>
<evidence type="ECO:0000256" key="7">
    <source>
        <dbReference type="ARBA" id="ARBA00023170"/>
    </source>
</evidence>
<feature type="transmembrane region" description="Helical" evidence="11">
    <location>
        <begin position="520"/>
        <end position="542"/>
    </location>
</feature>
<feature type="transmembrane region" description="Helical" evidence="11">
    <location>
        <begin position="269"/>
        <end position="294"/>
    </location>
</feature>
<evidence type="ECO:0000256" key="1">
    <source>
        <dbReference type="ARBA" id="ARBA00004141"/>
    </source>
</evidence>
<feature type="domain" description="G-protein coupled receptors family 1 profile" evidence="12">
    <location>
        <begin position="285"/>
        <end position="539"/>
    </location>
</feature>
<feature type="transmembrane region" description="Helical" evidence="11">
    <location>
        <begin position="487"/>
        <end position="508"/>
    </location>
</feature>
<proteinExistence type="inferred from homology"/>
<dbReference type="SUPFAM" id="SSF81321">
    <property type="entry name" value="Family A G protein-coupled receptor-like"/>
    <property type="match status" value="1"/>
</dbReference>
<evidence type="ECO:0000313" key="13">
    <source>
        <dbReference type="EMBL" id="CAL8081574.1"/>
    </source>
</evidence>
<keyword evidence="5 9" id="KW-0297">G-protein coupled receptor</keyword>
<keyword evidence="6 11" id="KW-0472">Membrane</keyword>
<feature type="transmembrane region" description="Helical" evidence="11">
    <location>
        <begin position="384"/>
        <end position="403"/>
    </location>
</feature>
<feature type="compositionally biased region" description="Basic and acidic residues" evidence="10">
    <location>
        <begin position="726"/>
        <end position="739"/>
    </location>
</feature>
<evidence type="ECO:0000256" key="4">
    <source>
        <dbReference type="ARBA" id="ARBA00022989"/>
    </source>
</evidence>
<evidence type="ECO:0000256" key="2">
    <source>
        <dbReference type="ARBA" id="ARBA00010663"/>
    </source>
</evidence>
<name>A0ABP1Q1P5_9HEXA</name>
<feature type="transmembrane region" description="Helical" evidence="11">
    <location>
        <begin position="306"/>
        <end position="326"/>
    </location>
</feature>
<dbReference type="Gene3D" id="1.20.1070.10">
    <property type="entry name" value="Rhodopsin 7-helix transmembrane proteins"/>
    <property type="match status" value="1"/>
</dbReference>
<feature type="transmembrane region" description="Helical" evidence="11">
    <location>
        <begin position="346"/>
        <end position="364"/>
    </location>
</feature>
<gene>
    <name evidence="13" type="ORF">ODALV1_LOCUS4959</name>
</gene>
<dbReference type="InterPro" id="IPR017452">
    <property type="entry name" value="GPCR_Rhodpsn_7TM"/>
</dbReference>
<keyword evidence="8 9" id="KW-0807">Transducer</keyword>
<evidence type="ECO:0000256" key="5">
    <source>
        <dbReference type="ARBA" id="ARBA00023040"/>
    </source>
</evidence>
<dbReference type="PROSITE" id="PS50262">
    <property type="entry name" value="G_PROTEIN_RECEP_F1_2"/>
    <property type="match status" value="1"/>
</dbReference>
<evidence type="ECO:0000256" key="11">
    <source>
        <dbReference type="SAM" id="Phobius"/>
    </source>
</evidence>
<evidence type="ECO:0000256" key="6">
    <source>
        <dbReference type="ARBA" id="ARBA00023136"/>
    </source>
</evidence>
<sequence>MAQLDTYLVEKLREILQRLYSGNKLKGFSQNESHSLEEEQVAYKRSPSVFPYAPNLEMSSKPETKNGDVFGVSESETNFLIGKSNREGYLESETTTDKYYVNGQVVYNSSQPQQNSNYSDTLTYGVEVNCTLVTEENSLNDSLTTNVDGEKISSEDESSALTRNLHEFIHILKMSLKSGATSFSNHKNDVFQNYHFGQPENPSENFGLNKDDMIGGSSGTITGSTDPFSGIEAASTTDMEFNLTLDDILDLNNLLEGNEQSSGIPLKHVVIIAIYFMIACVSIIGNLLVVQLVIRSRRFHTLTHALLANLAAADLFLATFNIPFSVARVIMSEWPFGSFLCRTVPFVQVTSVYATSFTMAVIAMDRYQVIMNPLGRRLKCSQGILLVIAIWIISGILSLPYALNHQVVTVLTVRIVKRCQADFGSLRHRQLLTVATFLAQYLLPLLFTTVSYISIMKRLWYRSSGLGSTTPRQVAAQSRAKRKTIKMLVLTVICFALSWAPINIYHLLTHFSHVRPNSTAILLCHMIAMSSSMYNPFIFCGLNEHFRREAVKWLHCFRTRKSPTVHPGTEVNGMLTRADQVSRRNMVTTVIHTNSSCRRSPQQQQLTMSPRSFQQRRRNLASTTTAAVYISPHHGNTNAERNYVLGTSPVVTRLVSSTESTKNGSGPSGYQPELLFLVKNTIASNDENLCNDEIESGDDVNAEEVFPDTLCDEWNFPADYRSRYRDVNQSPKDNEDIFSCRESAAEDDDERDRENESMGELETVN</sequence>
<reference evidence="13 14" key="1">
    <citation type="submission" date="2024-08" db="EMBL/GenBank/DDBJ databases">
        <authorList>
            <person name="Cucini C."/>
            <person name="Frati F."/>
        </authorList>
    </citation>
    <scope>NUCLEOTIDE SEQUENCE [LARGE SCALE GENOMIC DNA]</scope>
</reference>
<evidence type="ECO:0000256" key="9">
    <source>
        <dbReference type="RuleBase" id="RU000688"/>
    </source>
</evidence>
<feature type="region of interest" description="Disordered" evidence="10">
    <location>
        <begin position="726"/>
        <end position="765"/>
    </location>
</feature>
<evidence type="ECO:0000313" key="14">
    <source>
        <dbReference type="Proteomes" id="UP001642540"/>
    </source>
</evidence>
<dbReference type="EMBL" id="CAXLJM020000015">
    <property type="protein sequence ID" value="CAL8081574.1"/>
    <property type="molecule type" value="Genomic_DNA"/>
</dbReference>
<dbReference type="PRINTS" id="PR00237">
    <property type="entry name" value="GPCRRHODOPSN"/>
</dbReference>
<organism evidence="13 14">
    <name type="scientific">Orchesella dallaii</name>
    <dbReference type="NCBI Taxonomy" id="48710"/>
    <lineage>
        <taxon>Eukaryota</taxon>
        <taxon>Metazoa</taxon>
        <taxon>Ecdysozoa</taxon>
        <taxon>Arthropoda</taxon>
        <taxon>Hexapoda</taxon>
        <taxon>Collembola</taxon>
        <taxon>Entomobryomorpha</taxon>
        <taxon>Entomobryoidea</taxon>
        <taxon>Orchesellidae</taxon>
        <taxon>Orchesellinae</taxon>
        <taxon>Orchesella</taxon>
    </lineage>
</organism>
<evidence type="ECO:0000259" key="12">
    <source>
        <dbReference type="PROSITE" id="PS50262"/>
    </source>
</evidence>
<comment type="subcellular location">
    <subcellularLocation>
        <location evidence="1">Membrane</location>
        <topology evidence="1">Multi-pass membrane protein</topology>
    </subcellularLocation>
</comment>
<keyword evidence="3 9" id="KW-0812">Transmembrane</keyword>
<dbReference type="PROSITE" id="PS00237">
    <property type="entry name" value="G_PROTEIN_RECEP_F1_1"/>
    <property type="match status" value="1"/>
</dbReference>
<dbReference type="Pfam" id="PF00001">
    <property type="entry name" value="7tm_1"/>
    <property type="match status" value="1"/>
</dbReference>
<comment type="caution">
    <text evidence="13">The sequence shown here is derived from an EMBL/GenBank/DDBJ whole genome shotgun (WGS) entry which is preliminary data.</text>
</comment>
<keyword evidence="14" id="KW-1185">Reference proteome</keyword>
<protein>
    <recommendedName>
        <fullName evidence="12">G-protein coupled receptors family 1 profile domain-containing protein</fullName>
    </recommendedName>
</protein>
<evidence type="ECO:0000256" key="3">
    <source>
        <dbReference type="ARBA" id="ARBA00022692"/>
    </source>
</evidence>